<reference evidence="12" key="2">
    <citation type="submission" date="2021-04" db="EMBL/GenBank/DDBJ databases">
        <authorList>
            <person name="Gilroy R."/>
        </authorList>
    </citation>
    <scope>NUCLEOTIDE SEQUENCE</scope>
    <source>
        <strain evidence="12">ChiBcec2-3848</strain>
    </source>
</reference>
<gene>
    <name evidence="12" type="ORF">H9753_04520</name>
</gene>
<evidence type="ECO:0000313" key="12">
    <source>
        <dbReference type="EMBL" id="HJC62867.1"/>
    </source>
</evidence>
<dbReference type="Gene3D" id="3.40.980.10">
    <property type="entry name" value="MoaB/Mog-like domain"/>
    <property type="match status" value="1"/>
</dbReference>
<comment type="function">
    <text evidence="1 10">Catalyzes the insertion of molybdate into adenylated molybdopterin with the concomitant release of AMP.</text>
</comment>
<evidence type="ECO:0000256" key="5">
    <source>
        <dbReference type="ARBA" id="ARBA00021108"/>
    </source>
</evidence>
<comment type="cofactor">
    <cofactor evidence="10">
        <name>Mg(2+)</name>
        <dbReference type="ChEBI" id="CHEBI:18420"/>
    </cofactor>
</comment>
<evidence type="ECO:0000256" key="7">
    <source>
        <dbReference type="ARBA" id="ARBA00023134"/>
    </source>
</evidence>
<comment type="catalytic activity">
    <reaction evidence="9">
        <text>adenylyl-molybdopterin + molybdate = Mo-molybdopterin + AMP + H(+)</text>
        <dbReference type="Rhea" id="RHEA:35047"/>
        <dbReference type="ChEBI" id="CHEBI:15378"/>
        <dbReference type="ChEBI" id="CHEBI:36264"/>
        <dbReference type="ChEBI" id="CHEBI:62727"/>
        <dbReference type="ChEBI" id="CHEBI:71302"/>
        <dbReference type="ChEBI" id="CHEBI:456215"/>
        <dbReference type="EC" id="2.10.1.1"/>
    </reaction>
</comment>
<name>A0A9D2PNG1_9FIRM</name>
<sequence length="605" mass="67080">MEKSGENYSLLLLAGGRSSRMGTDKGELFYRGRTFIENLLRKADNLGIEKKYLSGHGTKQKGVQVVQDIYPNRGPLGGLHACMKAMDTRYCLVLPVDVPQIPLEALRTLLDFHKRLAEKGELEQPLLLSHGGRTEPLIGIYPSDIWTDIAEAIRDHPAPVFKVLDQRGYQTFPIEMKSWQAENINTLETYHMVLKQEAGERNMWREITLEHALELIRERAHRIQDVTEQKIDEAGGCVLAEDVFASLDNPPFPRSPVDGYAVRAEDLAGAAKGDPVSLKVAGCIYAGDDGQSFTAGPGEAYRIMTGAPFPQGTDTAVRQEDTDYGEKEVLIYKEQKAWDNYCFQGEDYQKGRLLLKKGTTLTFAEQGILSGLGYTRVRVYRKPVVRIFTTGDELVLPGNPLLPGKIYDSNGIMTGERLKELGIAPQSVEHVGDDERLLAEKLLHACQDADVILTTGGVSVGKKDILHGALECMGAEKVFWRIRLQPGMPTIFSVYGRTLILSLSGNPFGAMANLELLVRPMLEAMTGSERFSMEKREGILTGEFPKKSRVRRFVRAVYREGEVSFPEGIYSSGAIGTLRGCNCLLDIPAGTDPIKKGEKVTVWLL</sequence>
<dbReference type="AlphaFoldDB" id="A0A9D2PNG1"/>
<dbReference type="NCBIfam" id="TIGR00177">
    <property type="entry name" value="molyb_syn"/>
    <property type="match status" value="1"/>
</dbReference>
<dbReference type="SUPFAM" id="SSF63867">
    <property type="entry name" value="MoeA C-terminal domain-like"/>
    <property type="match status" value="1"/>
</dbReference>
<dbReference type="SUPFAM" id="SSF63882">
    <property type="entry name" value="MoeA N-terminal region -like"/>
    <property type="match status" value="1"/>
</dbReference>
<dbReference type="GO" id="GO:0046872">
    <property type="term" value="F:metal ion binding"/>
    <property type="evidence" value="ECO:0007669"/>
    <property type="project" value="UniProtKB-UniRule"/>
</dbReference>
<evidence type="ECO:0000256" key="3">
    <source>
        <dbReference type="ARBA" id="ARBA00010763"/>
    </source>
</evidence>
<protein>
    <recommendedName>
        <fullName evidence="5 10">Molybdopterin molybdenumtransferase</fullName>
        <ecNumber evidence="4 10">2.10.1.1</ecNumber>
    </recommendedName>
</protein>
<dbReference type="Pfam" id="PF00994">
    <property type="entry name" value="MoCF_biosynth"/>
    <property type="match status" value="1"/>
</dbReference>
<evidence type="ECO:0000256" key="10">
    <source>
        <dbReference type="RuleBase" id="RU365090"/>
    </source>
</evidence>
<dbReference type="GO" id="GO:0005525">
    <property type="term" value="F:GTP binding"/>
    <property type="evidence" value="ECO:0007669"/>
    <property type="project" value="UniProtKB-KW"/>
</dbReference>
<dbReference type="EMBL" id="DWVZ01000054">
    <property type="protein sequence ID" value="HJC62867.1"/>
    <property type="molecule type" value="Genomic_DNA"/>
</dbReference>
<organism evidence="12 13">
    <name type="scientific">Candidatus Blautia merdavium</name>
    <dbReference type="NCBI Taxonomy" id="2838494"/>
    <lineage>
        <taxon>Bacteria</taxon>
        <taxon>Bacillati</taxon>
        <taxon>Bacillota</taxon>
        <taxon>Clostridia</taxon>
        <taxon>Lachnospirales</taxon>
        <taxon>Lachnospiraceae</taxon>
        <taxon>Blautia</taxon>
    </lineage>
</organism>
<keyword evidence="10" id="KW-0460">Magnesium</keyword>
<comment type="caution">
    <text evidence="12">The sequence shown here is derived from an EMBL/GenBank/DDBJ whole genome shotgun (WGS) entry which is preliminary data.</text>
</comment>
<keyword evidence="7" id="KW-0547">Nucleotide-binding</keyword>
<feature type="domain" description="MoaB/Mog" evidence="11">
    <location>
        <begin position="386"/>
        <end position="524"/>
    </location>
</feature>
<evidence type="ECO:0000313" key="13">
    <source>
        <dbReference type="Proteomes" id="UP000823886"/>
    </source>
</evidence>
<dbReference type="PANTHER" id="PTHR10192:SF5">
    <property type="entry name" value="GEPHYRIN"/>
    <property type="match status" value="1"/>
</dbReference>
<evidence type="ECO:0000256" key="4">
    <source>
        <dbReference type="ARBA" id="ARBA00013269"/>
    </source>
</evidence>
<dbReference type="SMART" id="SM00852">
    <property type="entry name" value="MoCF_biosynth"/>
    <property type="match status" value="1"/>
</dbReference>
<dbReference type="Gene3D" id="3.90.105.10">
    <property type="entry name" value="Molybdopterin biosynthesis moea protein, domain 2"/>
    <property type="match status" value="1"/>
</dbReference>
<dbReference type="Proteomes" id="UP000823886">
    <property type="component" value="Unassembled WGS sequence"/>
</dbReference>
<dbReference type="InterPro" id="IPR038987">
    <property type="entry name" value="MoeA-like"/>
</dbReference>
<dbReference type="PANTHER" id="PTHR10192">
    <property type="entry name" value="MOLYBDOPTERIN BIOSYNTHESIS PROTEIN"/>
    <property type="match status" value="1"/>
</dbReference>
<dbReference type="InterPro" id="IPR036135">
    <property type="entry name" value="MoeA_linker/N_sf"/>
</dbReference>
<dbReference type="InterPro" id="IPR005111">
    <property type="entry name" value="MoeA_C_domain_IV"/>
</dbReference>
<keyword evidence="7" id="KW-0342">GTP-binding</keyword>
<proteinExistence type="inferred from homology"/>
<dbReference type="CDD" id="cd00887">
    <property type="entry name" value="MoeA"/>
    <property type="match status" value="1"/>
</dbReference>
<comment type="similarity">
    <text evidence="3 10">Belongs to the MoeA family.</text>
</comment>
<dbReference type="Gene3D" id="2.170.190.11">
    <property type="entry name" value="Molybdopterin biosynthesis moea protein, domain 3"/>
    <property type="match status" value="1"/>
</dbReference>
<dbReference type="Pfam" id="PF03454">
    <property type="entry name" value="MoeA_C"/>
    <property type="match status" value="1"/>
</dbReference>
<dbReference type="SUPFAM" id="SSF53448">
    <property type="entry name" value="Nucleotide-diphospho-sugar transferases"/>
    <property type="match status" value="1"/>
</dbReference>
<dbReference type="InterPro" id="IPR025877">
    <property type="entry name" value="MobA-like_NTP_Trfase"/>
</dbReference>
<keyword evidence="10" id="KW-0479">Metal-binding</keyword>
<comment type="pathway">
    <text evidence="2 10">Cofactor biosynthesis; molybdopterin biosynthesis.</text>
</comment>
<dbReference type="SUPFAM" id="SSF53218">
    <property type="entry name" value="Molybdenum cofactor biosynthesis proteins"/>
    <property type="match status" value="1"/>
</dbReference>
<dbReference type="InterPro" id="IPR013482">
    <property type="entry name" value="Molybde_CF_guanTrfase"/>
</dbReference>
<dbReference type="GO" id="GO:0006777">
    <property type="term" value="P:Mo-molybdopterin cofactor biosynthetic process"/>
    <property type="evidence" value="ECO:0007669"/>
    <property type="project" value="UniProtKB-UniRule"/>
</dbReference>
<keyword evidence="10 12" id="KW-0808">Transferase</keyword>
<dbReference type="Pfam" id="PF12804">
    <property type="entry name" value="NTP_transf_3"/>
    <property type="match status" value="1"/>
</dbReference>
<dbReference type="InterPro" id="IPR036688">
    <property type="entry name" value="MoeA_C_domain_IV_sf"/>
</dbReference>
<evidence type="ECO:0000256" key="2">
    <source>
        <dbReference type="ARBA" id="ARBA00005046"/>
    </source>
</evidence>
<dbReference type="EC" id="2.10.1.1" evidence="4 10"/>
<dbReference type="InterPro" id="IPR036425">
    <property type="entry name" value="MoaB/Mog-like_dom_sf"/>
</dbReference>
<dbReference type="Gene3D" id="3.90.550.10">
    <property type="entry name" value="Spore Coat Polysaccharide Biosynthesis Protein SpsA, Chain A"/>
    <property type="match status" value="1"/>
</dbReference>
<dbReference type="GO" id="GO:0061599">
    <property type="term" value="F:molybdopterin molybdotransferase activity"/>
    <property type="evidence" value="ECO:0007669"/>
    <property type="project" value="UniProtKB-UniRule"/>
</dbReference>
<dbReference type="CDD" id="cd02503">
    <property type="entry name" value="MobA"/>
    <property type="match status" value="1"/>
</dbReference>
<evidence type="ECO:0000256" key="1">
    <source>
        <dbReference type="ARBA" id="ARBA00002901"/>
    </source>
</evidence>
<dbReference type="GO" id="GO:0005829">
    <property type="term" value="C:cytosol"/>
    <property type="evidence" value="ECO:0007669"/>
    <property type="project" value="TreeGrafter"/>
</dbReference>
<dbReference type="InterPro" id="IPR029044">
    <property type="entry name" value="Nucleotide-diphossugar_trans"/>
</dbReference>
<dbReference type="NCBIfam" id="NF045515">
    <property type="entry name" value="Glp_gephyrin"/>
    <property type="match status" value="1"/>
</dbReference>
<evidence type="ECO:0000256" key="6">
    <source>
        <dbReference type="ARBA" id="ARBA00022505"/>
    </source>
</evidence>
<keyword evidence="8 10" id="KW-0501">Molybdenum cofactor biosynthesis</keyword>
<evidence type="ECO:0000256" key="8">
    <source>
        <dbReference type="ARBA" id="ARBA00023150"/>
    </source>
</evidence>
<reference evidence="12" key="1">
    <citation type="journal article" date="2021" name="PeerJ">
        <title>Extensive microbial diversity within the chicken gut microbiome revealed by metagenomics and culture.</title>
        <authorList>
            <person name="Gilroy R."/>
            <person name="Ravi A."/>
            <person name="Getino M."/>
            <person name="Pursley I."/>
            <person name="Horton D.L."/>
            <person name="Alikhan N.F."/>
            <person name="Baker D."/>
            <person name="Gharbi K."/>
            <person name="Hall N."/>
            <person name="Watson M."/>
            <person name="Adriaenssens E.M."/>
            <person name="Foster-Nyarko E."/>
            <person name="Jarju S."/>
            <person name="Secka A."/>
            <person name="Antonio M."/>
            <person name="Oren A."/>
            <person name="Chaudhuri R.R."/>
            <person name="La Ragione R."/>
            <person name="Hildebrand F."/>
            <person name="Pallen M.J."/>
        </authorList>
    </citation>
    <scope>NUCLEOTIDE SEQUENCE</scope>
    <source>
        <strain evidence="12">ChiBcec2-3848</strain>
    </source>
</reference>
<dbReference type="InterPro" id="IPR005110">
    <property type="entry name" value="MoeA_linker/N"/>
</dbReference>
<evidence type="ECO:0000256" key="9">
    <source>
        <dbReference type="ARBA" id="ARBA00047317"/>
    </source>
</evidence>
<evidence type="ECO:0000259" key="11">
    <source>
        <dbReference type="SMART" id="SM00852"/>
    </source>
</evidence>
<dbReference type="GO" id="GO:0016779">
    <property type="term" value="F:nucleotidyltransferase activity"/>
    <property type="evidence" value="ECO:0007669"/>
    <property type="project" value="UniProtKB-ARBA"/>
</dbReference>
<dbReference type="InterPro" id="IPR001453">
    <property type="entry name" value="MoaB/Mog_dom"/>
</dbReference>
<dbReference type="Pfam" id="PF03453">
    <property type="entry name" value="MoeA_N"/>
    <property type="match status" value="1"/>
</dbReference>
<accession>A0A9D2PNG1</accession>
<dbReference type="Gene3D" id="2.40.340.10">
    <property type="entry name" value="MoeA, C-terminal, domain IV"/>
    <property type="match status" value="1"/>
</dbReference>
<keyword evidence="6 10" id="KW-0500">Molybdenum</keyword>